<dbReference type="Proteomes" id="UP001056120">
    <property type="component" value="Linkage Group LG16"/>
</dbReference>
<name>A0ACB9FUB6_9ASTR</name>
<protein>
    <submittedName>
        <fullName evidence="1">Uncharacterized protein</fullName>
    </submittedName>
</protein>
<comment type="caution">
    <text evidence="1">The sequence shown here is derived from an EMBL/GenBank/DDBJ whole genome shotgun (WGS) entry which is preliminary data.</text>
</comment>
<proteinExistence type="predicted"/>
<evidence type="ECO:0000313" key="2">
    <source>
        <dbReference type="Proteomes" id="UP001056120"/>
    </source>
</evidence>
<reference evidence="2" key="1">
    <citation type="journal article" date="2022" name="Mol. Ecol. Resour.">
        <title>The genomes of chicory, endive, great burdock and yacon provide insights into Asteraceae palaeo-polyploidization history and plant inulin production.</title>
        <authorList>
            <person name="Fan W."/>
            <person name="Wang S."/>
            <person name="Wang H."/>
            <person name="Wang A."/>
            <person name="Jiang F."/>
            <person name="Liu H."/>
            <person name="Zhao H."/>
            <person name="Xu D."/>
            <person name="Zhang Y."/>
        </authorList>
    </citation>
    <scope>NUCLEOTIDE SEQUENCE [LARGE SCALE GENOMIC DNA]</scope>
    <source>
        <strain evidence="2">cv. Yunnan</strain>
    </source>
</reference>
<accession>A0ACB9FUB6</accession>
<dbReference type="EMBL" id="CM042033">
    <property type="protein sequence ID" value="KAI3774162.1"/>
    <property type="molecule type" value="Genomic_DNA"/>
</dbReference>
<reference evidence="1 2" key="2">
    <citation type="journal article" date="2022" name="Mol. Ecol. Resour.">
        <title>The genomes of chicory, endive, great burdock and yacon provide insights into Asteraceae paleo-polyploidization history and plant inulin production.</title>
        <authorList>
            <person name="Fan W."/>
            <person name="Wang S."/>
            <person name="Wang H."/>
            <person name="Wang A."/>
            <person name="Jiang F."/>
            <person name="Liu H."/>
            <person name="Zhao H."/>
            <person name="Xu D."/>
            <person name="Zhang Y."/>
        </authorList>
    </citation>
    <scope>NUCLEOTIDE SEQUENCE [LARGE SCALE GENOMIC DNA]</scope>
    <source>
        <strain evidence="2">cv. Yunnan</strain>
        <tissue evidence="1">Leaves</tissue>
    </source>
</reference>
<sequence length="202" mass="21868">MSITVVIFYRVLFPNEIATMEERTIDVKEGTLPIIERMSGNFCFLKPTCPGAGSSVVGGSSVGGSKLATTAAVEGMIVISDSGDESAESAEIPLKRTSVFSGRCNLHLKRTRVACLWLGQFGVAGTGSRRVPKIALIDRMEGHMGGEIPQTTSSLYLYETERIQTEPEGWKDHVVRVDVSQDDGADKGKRALEAHMLEIVHA</sequence>
<organism evidence="1 2">
    <name type="scientific">Smallanthus sonchifolius</name>
    <dbReference type="NCBI Taxonomy" id="185202"/>
    <lineage>
        <taxon>Eukaryota</taxon>
        <taxon>Viridiplantae</taxon>
        <taxon>Streptophyta</taxon>
        <taxon>Embryophyta</taxon>
        <taxon>Tracheophyta</taxon>
        <taxon>Spermatophyta</taxon>
        <taxon>Magnoliopsida</taxon>
        <taxon>eudicotyledons</taxon>
        <taxon>Gunneridae</taxon>
        <taxon>Pentapetalae</taxon>
        <taxon>asterids</taxon>
        <taxon>campanulids</taxon>
        <taxon>Asterales</taxon>
        <taxon>Asteraceae</taxon>
        <taxon>Asteroideae</taxon>
        <taxon>Heliantheae alliance</taxon>
        <taxon>Millerieae</taxon>
        <taxon>Smallanthus</taxon>
    </lineage>
</organism>
<gene>
    <name evidence="1" type="ORF">L1987_48706</name>
</gene>
<evidence type="ECO:0000313" key="1">
    <source>
        <dbReference type="EMBL" id="KAI3774162.1"/>
    </source>
</evidence>
<keyword evidence="2" id="KW-1185">Reference proteome</keyword>